<evidence type="ECO:0000256" key="1">
    <source>
        <dbReference type="ARBA" id="ARBA00004141"/>
    </source>
</evidence>
<evidence type="ECO:0000256" key="4">
    <source>
        <dbReference type="ARBA" id="ARBA00022989"/>
    </source>
</evidence>
<evidence type="ECO:0000313" key="7">
    <source>
        <dbReference type="EMBL" id="KAF9584568.1"/>
    </source>
</evidence>
<comment type="similarity">
    <text evidence="2">Belongs to the major facilitator superfamily. Proton-dependent oligopeptide transporter (POT/PTR) (TC 2.A.17) family.</text>
</comment>
<dbReference type="AlphaFoldDB" id="A0A9P6FZ92"/>
<feature type="transmembrane region" description="Helical" evidence="6">
    <location>
        <begin position="59"/>
        <end position="78"/>
    </location>
</feature>
<evidence type="ECO:0000256" key="6">
    <source>
        <dbReference type="SAM" id="Phobius"/>
    </source>
</evidence>
<accession>A0A9P6FZ92</accession>
<gene>
    <name evidence="7" type="ORF">BGW38_006003</name>
</gene>
<reference evidence="7" key="1">
    <citation type="journal article" date="2020" name="Fungal Divers.">
        <title>Resolving the Mortierellaceae phylogeny through synthesis of multi-gene phylogenetics and phylogenomics.</title>
        <authorList>
            <person name="Vandepol N."/>
            <person name="Liber J."/>
            <person name="Desiro A."/>
            <person name="Na H."/>
            <person name="Kennedy M."/>
            <person name="Barry K."/>
            <person name="Grigoriev I.V."/>
            <person name="Miller A.N."/>
            <person name="O'Donnell K."/>
            <person name="Stajich J.E."/>
            <person name="Bonito G."/>
        </authorList>
    </citation>
    <scope>NUCLEOTIDE SEQUENCE</scope>
    <source>
        <strain evidence="7">KOD1015</strain>
    </source>
</reference>
<feature type="transmembrane region" description="Helical" evidence="6">
    <location>
        <begin position="180"/>
        <end position="200"/>
    </location>
</feature>
<name>A0A9P6FZ92_9FUNG</name>
<organism evidence="7 8">
    <name type="scientific">Lunasporangiospora selenospora</name>
    <dbReference type="NCBI Taxonomy" id="979761"/>
    <lineage>
        <taxon>Eukaryota</taxon>
        <taxon>Fungi</taxon>
        <taxon>Fungi incertae sedis</taxon>
        <taxon>Mucoromycota</taxon>
        <taxon>Mortierellomycotina</taxon>
        <taxon>Mortierellomycetes</taxon>
        <taxon>Mortierellales</taxon>
        <taxon>Mortierellaceae</taxon>
        <taxon>Lunasporangiospora</taxon>
    </lineage>
</organism>
<sequence length="228" mass="25605">YYLMNGAIFGGTEPGKAYVQSAQFSIANTLFILILVPILATWVYPFCTRRGWKFGPQQRMAAGFFLIIVSFVMNAILAPKVEEAYKKTGRNIETASKFDGFYCAECISGWAQLPQWFVLSLGEALFSPTGVQFTYIEAGRQFRAVSTSFWLLATSLGSIWIMIFEPVFVRNNLSTGAKGWAFSGIGFFGFILFCISSYYYTPRKQRASINEAARLAKEAEYAVFKLDD</sequence>
<dbReference type="InterPro" id="IPR036259">
    <property type="entry name" value="MFS_trans_sf"/>
</dbReference>
<keyword evidence="5 6" id="KW-0472">Membrane</keyword>
<comment type="subcellular location">
    <subcellularLocation>
        <location evidence="1">Membrane</location>
        <topology evidence="1">Multi-pass membrane protein</topology>
    </subcellularLocation>
</comment>
<comment type="caution">
    <text evidence="7">The sequence shown here is derived from an EMBL/GenBank/DDBJ whole genome shotgun (WGS) entry which is preliminary data.</text>
</comment>
<dbReference type="OrthoDB" id="8904098at2759"/>
<dbReference type="InterPro" id="IPR000109">
    <property type="entry name" value="POT_fam"/>
</dbReference>
<proteinExistence type="inferred from homology"/>
<feature type="non-terminal residue" evidence="7">
    <location>
        <position position="1"/>
    </location>
</feature>
<dbReference type="EMBL" id="JAABOA010000382">
    <property type="protein sequence ID" value="KAF9584568.1"/>
    <property type="molecule type" value="Genomic_DNA"/>
</dbReference>
<evidence type="ECO:0000256" key="2">
    <source>
        <dbReference type="ARBA" id="ARBA00005982"/>
    </source>
</evidence>
<dbReference type="Pfam" id="PF00854">
    <property type="entry name" value="PTR2"/>
    <property type="match status" value="1"/>
</dbReference>
<evidence type="ECO:0000256" key="5">
    <source>
        <dbReference type="ARBA" id="ARBA00023136"/>
    </source>
</evidence>
<evidence type="ECO:0000256" key="3">
    <source>
        <dbReference type="ARBA" id="ARBA00022692"/>
    </source>
</evidence>
<keyword evidence="4 6" id="KW-1133">Transmembrane helix</keyword>
<keyword evidence="3 6" id="KW-0812">Transmembrane</keyword>
<feature type="transmembrane region" description="Helical" evidence="6">
    <location>
        <begin position="26"/>
        <end position="47"/>
    </location>
</feature>
<dbReference type="PANTHER" id="PTHR11654">
    <property type="entry name" value="OLIGOPEPTIDE TRANSPORTER-RELATED"/>
    <property type="match status" value="1"/>
</dbReference>
<feature type="transmembrane region" description="Helical" evidence="6">
    <location>
        <begin position="148"/>
        <end position="168"/>
    </location>
</feature>
<dbReference type="Gene3D" id="1.20.1250.20">
    <property type="entry name" value="MFS general substrate transporter like domains"/>
    <property type="match status" value="1"/>
</dbReference>
<dbReference type="SUPFAM" id="SSF103473">
    <property type="entry name" value="MFS general substrate transporter"/>
    <property type="match status" value="1"/>
</dbReference>
<evidence type="ECO:0000313" key="8">
    <source>
        <dbReference type="Proteomes" id="UP000780801"/>
    </source>
</evidence>
<dbReference type="GO" id="GO:0016020">
    <property type="term" value="C:membrane"/>
    <property type="evidence" value="ECO:0007669"/>
    <property type="project" value="UniProtKB-SubCell"/>
</dbReference>
<dbReference type="GO" id="GO:0022857">
    <property type="term" value="F:transmembrane transporter activity"/>
    <property type="evidence" value="ECO:0007669"/>
    <property type="project" value="InterPro"/>
</dbReference>
<keyword evidence="8" id="KW-1185">Reference proteome</keyword>
<protein>
    <submittedName>
        <fullName evidence="7">Uncharacterized protein</fullName>
    </submittedName>
</protein>
<dbReference type="Proteomes" id="UP000780801">
    <property type="component" value="Unassembled WGS sequence"/>
</dbReference>